<reference evidence="1" key="2">
    <citation type="submission" date="2019-04" db="EMBL/GenBank/DDBJ databases">
        <authorList>
            <person name="Pasella M."/>
        </authorList>
    </citation>
    <scope>NUCLEOTIDE SEQUENCE</scope>
    <source>
        <strain evidence="1">PD1141</strain>
    </source>
</reference>
<dbReference type="EMBL" id="MK814743">
    <property type="protein sequence ID" value="QCI09153.1"/>
    <property type="molecule type" value="Genomic_DNA"/>
</dbReference>
<evidence type="ECO:0000313" key="1">
    <source>
        <dbReference type="EMBL" id="QCI09153.1"/>
    </source>
</evidence>
<organism evidence="1">
    <name type="scientific">Inkyuleea mariana</name>
    <dbReference type="NCBI Taxonomy" id="123988"/>
    <lineage>
        <taxon>Eukaryota</taxon>
        <taxon>Rhodophyta</taxon>
        <taxon>Florideophyceae</taxon>
        <taxon>Rhodymeniophycidae</taxon>
        <taxon>Ceramiales</taxon>
        <taxon>Ceramiaceae</taxon>
        <taxon>Inkyuleea</taxon>
    </lineage>
</organism>
<geneLocation type="plastid" evidence="1"/>
<accession>A0A4D6X035</accession>
<proteinExistence type="predicted"/>
<reference evidence="1" key="1">
    <citation type="journal article" date="2019" name="Mol. Phylogenet. Evol.">
        <title>Morphological evolution and classification of the red algal order Ceramiales inferred using plastid phylogenomics.</title>
        <authorList>
            <person name="Diaz-Tapia P."/>
            <person name="Pasella M.M."/>
            <person name="Verbruggen H."/>
            <person name="Maggs C.A."/>
        </authorList>
    </citation>
    <scope>NUCLEOTIDE SEQUENCE</scope>
    <source>
        <strain evidence="1">PD1141</strain>
    </source>
</reference>
<sequence>MEFLEYVFNAYDLSDVNELSGETPIGWSSACLDQTISYYIDCNTTISNNYHKEQDEKNN</sequence>
<dbReference type="AlphaFoldDB" id="A0A4D6X035"/>
<name>A0A4D6X035_9FLOR</name>
<protein>
    <submittedName>
        <fullName evidence="1">Uncharacterized protein</fullName>
    </submittedName>
</protein>
<keyword evidence="1" id="KW-0934">Plastid</keyword>